<evidence type="ECO:0000256" key="2">
    <source>
        <dbReference type="ARBA" id="ARBA00009142"/>
    </source>
</evidence>
<comment type="similarity">
    <text evidence="2 6">Belongs to the 4-toluene sulfonate uptake permease (TSUP) (TC 2.A.102) family.</text>
</comment>
<name>A0AAW8QWA8_9ALTE</name>
<keyword evidence="6" id="KW-1003">Cell membrane</keyword>
<feature type="transmembrane region" description="Helical" evidence="6">
    <location>
        <begin position="123"/>
        <end position="142"/>
    </location>
</feature>
<evidence type="ECO:0000256" key="1">
    <source>
        <dbReference type="ARBA" id="ARBA00004141"/>
    </source>
</evidence>
<dbReference type="PANTHER" id="PTHR43701">
    <property type="entry name" value="MEMBRANE TRANSPORTER PROTEIN MJ0441-RELATED"/>
    <property type="match status" value="1"/>
</dbReference>
<dbReference type="GO" id="GO:0005886">
    <property type="term" value="C:plasma membrane"/>
    <property type="evidence" value="ECO:0007669"/>
    <property type="project" value="UniProtKB-SubCell"/>
</dbReference>
<keyword evidence="8" id="KW-1185">Reference proteome</keyword>
<proteinExistence type="inferred from homology"/>
<dbReference type="PANTHER" id="PTHR43701:SF2">
    <property type="entry name" value="MEMBRANE TRANSPORTER PROTEIN YJNA-RELATED"/>
    <property type="match status" value="1"/>
</dbReference>
<dbReference type="InterPro" id="IPR051598">
    <property type="entry name" value="TSUP/Inactive_protease-like"/>
</dbReference>
<keyword evidence="4 6" id="KW-1133">Transmembrane helix</keyword>
<keyword evidence="5 6" id="KW-0472">Membrane</keyword>
<feature type="transmembrane region" description="Helical" evidence="6">
    <location>
        <begin position="89"/>
        <end position="111"/>
    </location>
</feature>
<feature type="transmembrane region" description="Helical" evidence="6">
    <location>
        <begin position="49"/>
        <end position="69"/>
    </location>
</feature>
<keyword evidence="3 6" id="KW-0812">Transmembrane</keyword>
<dbReference type="Pfam" id="PF01925">
    <property type="entry name" value="TauE"/>
    <property type="match status" value="1"/>
</dbReference>
<feature type="transmembrane region" description="Helical" evidence="6">
    <location>
        <begin position="197"/>
        <end position="218"/>
    </location>
</feature>
<protein>
    <recommendedName>
        <fullName evidence="6">Probable membrane transporter protein</fullName>
    </recommendedName>
</protein>
<sequence>MPDSFQVISDYFAFLFIGITGAIFANSTGAGGGVVFVPFFNQLKIDNSAIIATSFAIQCCGMTAGAITWHKYRLQLKTENGKEHSQWQFLNRGLAITVPCSIFGILVAQFLLGSYTEQAQTSLHLGFGIFSILLAIAIYASIPLLSRTKVTLSFVKTDFVILSALAFFGGIITAWLSVGVGELVAVYLILRGFNIACSIALAVILSAFSVWSAIYYHLTVSHAIYWEVLLFAGAGAIVGGIIAKRVVLYFPVVKLKVFFATWVLIMGIAGLFT</sequence>
<evidence type="ECO:0000256" key="5">
    <source>
        <dbReference type="ARBA" id="ARBA00023136"/>
    </source>
</evidence>
<reference evidence="7 8" key="1">
    <citation type="submission" date="2023-09" db="EMBL/GenBank/DDBJ databases">
        <authorList>
            <person name="Rey-Velasco X."/>
        </authorList>
    </citation>
    <scope>NUCLEOTIDE SEQUENCE [LARGE SCALE GENOMIC DNA]</scope>
    <source>
        <strain evidence="7 8">W409</strain>
    </source>
</reference>
<feature type="transmembrane region" description="Helical" evidence="6">
    <location>
        <begin position="255"/>
        <end position="272"/>
    </location>
</feature>
<evidence type="ECO:0000256" key="6">
    <source>
        <dbReference type="RuleBase" id="RU363041"/>
    </source>
</evidence>
<evidence type="ECO:0000256" key="4">
    <source>
        <dbReference type="ARBA" id="ARBA00022989"/>
    </source>
</evidence>
<feature type="transmembrane region" description="Helical" evidence="6">
    <location>
        <begin position="12"/>
        <end position="37"/>
    </location>
</feature>
<evidence type="ECO:0000313" key="7">
    <source>
        <dbReference type="EMBL" id="MDT0580925.1"/>
    </source>
</evidence>
<accession>A0AAW8QWA8</accession>
<dbReference type="EMBL" id="JAVRIE010000001">
    <property type="protein sequence ID" value="MDT0580925.1"/>
    <property type="molecule type" value="Genomic_DNA"/>
</dbReference>
<dbReference type="Proteomes" id="UP001249020">
    <property type="component" value="Unassembled WGS sequence"/>
</dbReference>
<evidence type="ECO:0000256" key="3">
    <source>
        <dbReference type="ARBA" id="ARBA00022692"/>
    </source>
</evidence>
<evidence type="ECO:0000313" key="8">
    <source>
        <dbReference type="Proteomes" id="UP001249020"/>
    </source>
</evidence>
<dbReference type="AlphaFoldDB" id="A0AAW8QWA8"/>
<organism evidence="7 8">
    <name type="scientific">Brumicola blandensis</name>
    <dbReference type="NCBI Taxonomy" id="3075611"/>
    <lineage>
        <taxon>Bacteria</taxon>
        <taxon>Pseudomonadati</taxon>
        <taxon>Pseudomonadota</taxon>
        <taxon>Gammaproteobacteria</taxon>
        <taxon>Alteromonadales</taxon>
        <taxon>Alteromonadaceae</taxon>
        <taxon>Brumicola</taxon>
    </lineage>
</organism>
<feature type="transmembrane region" description="Helical" evidence="6">
    <location>
        <begin position="224"/>
        <end position="243"/>
    </location>
</feature>
<feature type="transmembrane region" description="Helical" evidence="6">
    <location>
        <begin position="162"/>
        <end position="190"/>
    </location>
</feature>
<comment type="caution">
    <text evidence="7">The sequence shown here is derived from an EMBL/GenBank/DDBJ whole genome shotgun (WGS) entry which is preliminary data.</text>
</comment>
<comment type="subcellular location">
    <subcellularLocation>
        <location evidence="6">Cell membrane</location>
        <topology evidence="6">Multi-pass membrane protein</topology>
    </subcellularLocation>
    <subcellularLocation>
        <location evidence="1">Membrane</location>
        <topology evidence="1">Multi-pass membrane protein</topology>
    </subcellularLocation>
</comment>
<dbReference type="InterPro" id="IPR002781">
    <property type="entry name" value="TM_pro_TauE-like"/>
</dbReference>
<gene>
    <name evidence="7" type="ORF">RM544_00065</name>
</gene>